<keyword evidence="2" id="KW-0012">Acyltransferase</keyword>
<proteinExistence type="predicted"/>
<dbReference type="Proteomes" id="UP000186141">
    <property type="component" value="Unassembled WGS sequence"/>
</dbReference>
<reference evidence="4 5" key="1">
    <citation type="submission" date="2017-01" db="EMBL/GenBank/DDBJ databases">
        <authorList>
            <person name="Mah S.A."/>
            <person name="Swanson W.J."/>
            <person name="Moy G.W."/>
            <person name="Vacquier V.D."/>
        </authorList>
    </citation>
    <scope>NUCLEOTIDE SEQUENCE [LARGE SCALE GENOMIC DNA]</scope>
    <source>
        <strain evidence="4 5">DSM 26375</strain>
    </source>
</reference>
<dbReference type="Gene3D" id="3.40.630.30">
    <property type="match status" value="1"/>
</dbReference>
<gene>
    <name evidence="4" type="ORF">SAMN05421774_102268</name>
</gene>
<dbReference type="PANTHER" id="PTHR43072">
    <property type="entry name" value="N-ACETYLTRANSFERASE"/>
    <property type="match status" value="1"/>
</dbReference>
<name>A0A1N7LYJ7_9RHOB</name>
<evidence type="ECO:0000259" key="3">
    <source>
        <dbReference type="PROSITE" id="PS51186"/>
    </source>
</evidence>
<evidence type="ECO:0000313" key="5">
    <source>
        <dbReference type="Proteomes" id="UP000186141"/>
    </source>
</evidence>
<dbReference type="InterPro" id="IPR000182">
    <property type="entry name" value="GNAT_dom"/>
</dbReference>
<organism evidence="4 5">
    <name type="scientific">Gemmobacter megaterium</name>
    <dbReference type="NCBI Taxonomy" id="1086013"/>
    <lineage>
        <taxon>Bacteria</taxon>
        <taxon>Pseudomonadati</taxon>
        <taxon>Pseudomonadota</taxon>
        <taxon>Alphaproteobacteria</taxon>
        <taxon>Rhodobacterales</taxon>
        <taxon>Paracoccaceae</taxon>
        <taxon>Gemmobacter</taxon>
    </lineage>
</organism>
<feature type="domain" description="N-acetyltransferase" evidence="3">
    <location>
        <begin position="1"/>
        <end position="162"/>
    </location>
</feature>
<dbReference type="Pfam" id="PF00583">
    <property type="entry name" value="Acetyltransf_1"/>
    <property type="match status" value="1"/>
</dbReference>
<dbReference type="AlphaFoldDB" id="A0A1N7LYJ7"/>
<keyword evidence="5" id="KW-1185">Reference proteome</keyword>
<evidence type="ECO:0000313" key="4">
    <source>
        <dbReference type="EMBL" id="SIS78920.1"/>
    </source>
</evidence>
<dbReference type="STRING" id="1086013.SAMN05421774_102268"/>
<sequence>MIRAARPDDAPAILAFWNPLIRETLVTFNPTEKTETELRATIEAKPLAGQAFLVAEVDGAILGFVTYGQFRAGVGYGRAMEHTIILAPAAQGKGVGRALMAAAEDHARRQGYHIMVAAVSGGNPQGRAFHAALGYAEVGVIPEAGWKFDRYWDLVLMQKVLT</sequence>
<dbReference type="OrthoDB" id="5459937at2"/>
<accession>A0A1N7LYJ7</accession>
<dbReference type="SUPFAM" id="SSF55729">
    <property type="entry name" value="Acyl-CoA N-acyltransferases (Nat)"/>
    <property type="match status" value="1"/>
</dbReference>
<dbReference type="EMBL" id="FTOT01000002">
    <property type="protein sequence ID" value="SIS78920.1"/>
    <property type="molecule type" value="Genomic_DNA"/>
</dbReference>
<dbReference type="PANTHER" id="PTHR43072:SF23">
    <property type="entry name" value="UPF0039 PROTEIN C11D3.02C"/>
    <property type="match status" value="1"/>
</dbReference>
<dbReference type="InterPro" id="IPR016181">
    <property type="entry name" value="Acyl_CoA_acyltransferase"/>
</dbReference>
<protein>
    <submittedName>
        <fullName evidence="4">Phosphinothricin acetyltransferase</fullName>
    </submittedName>
</protein>
<evidence type="ECO:0000256" key="2">
    <source>
        <dbReference type="ARBA" id="ARBA00023315"/>
    </source>
</evidence>
<dbReference type="PROSITE" id="PS51186">
    <property type="entry name" value="GNAT"/>
    <property type="match status" value="1"/>
</dbReference>
<dbReference type="GO" id="GO:0016747">
    <property type="term" value="F:acyltransferase activity, transferring groups other than amino-acyl groups"/>
    <property type="evidence" value="ECO:0007669"/>
    <property type="project" value="InterPro"/>
</dbReference>
<dbReference type="RefSeq" id="WP_076529474.1">
    <property type="nucleotide sequence ID" value="NZ_BMEH01000002.1"/>
</dbReference>
<dbReference type="CDD" id="cd04301">
    <property type="entry name" value="NAT_SF"/>
    <property type="match status" value="1"/>
</dbReference>
<evidence type="ECO:0000256" key="1">
    <source>
        <dbReference type="ARBA" id="ARBA00022679"/>
    </source>
</evidence>
<keyword evidence="1 4" id="KW-0808">Transferase</keyword>